<dbReference type="GO" id="GO:0005886">
    <property type="term" value="C:plasma membrane"/>
    <property type="evidence" value="ECO:0007669"/>
    <property type="project" value="UniProtKB-SubCell"/>
</dbReference>
<keyword evidence="3 9" id="KW-0633">Potassium transport</keyword>
<evidence type="ECO:0000313" key="10">
    <source>
        <dbReference type="EMBL" id="OAT86077.1"/>
    </source>
</evidence>
<feature type="transmembrane region" description="Helical" evidence="9">
    <location>
        <begin position="535"/>
        <end position="557"/>
    </location>
</feature>
<keyword evidence="4 9" id="KW-0812">Transmembrane</keyword>
<feature type="transmembrane region" description="Helical" evidence="9">
    <location>
        <begin position="177"/>
        <end position="197"/>
    </location>
</feature>
<evidence type="ECO:0000256" key="1">
    <source>
        <dbReference type="ARBA" id="ARBA00022448"/>
    </source>
</evidence>
<keyword evidence="11" id="KW-1185">Reference proteome</keyword>
<keyword evidence="2 9" id="KW-1003">Cell membrane</keyword>
<dbReference type="AlphaFoldDB" id="A0A1B7LIE1"/>
<keyword evidence="7 9" id="KW-0406">Ion transport</keyword>
<gene>
    <name evidence="9" type="primary">kdpA</name>
    <name evidence="10" type="ORF">A6M21_03895</name>
</gene>
<feature type="transmembrane region" description="Helical" evidence="9">
    <location>
        <begin position="489"/>
        <end position="514"/>
    </location>
</feature>
<evidence type="ECO:0000256" key="5">
    <source>
        <dbReference type="ARBA" id="ARBA00022958"/>
    </source>
</evidence>
<evidence type="ECO:0000256" key="9">
    <source>
        <dbReference type="HAMAP-Rule" id="MF_00275"/>
    </source>
</evidence>
<feature type="transmembrane region" description="Helical" evidence="9">
    <location>
        <begin position="380"/>
        <end position="407"/>
    </location>
</feature>
<feature type="transmembrane region" description="Helical" evidence="9">
    <location>
        <begin position="255"/>
        <end position="272"/>
    </location>
</feature>
<feature type="transmembrane region" description="Helical" evidence="9">
    <location>
        <begin position="61"/>
        <end position="82"/>
    </location>
</feature>
<dbReference type="PIRSF" id="PIRSF001294">
    <property type="entry name" value="K_ATPaseA"/>
    <property type="match status" value="1"/>
</dbReference>
<protein>
    <recommendedName>
        <fullName evidence="9">Potassium-transporting ATPase potassium-binding subunit</fullName>
    </recommendedName>
    <alternativeName>
        <fullName evidence="9">ATP phosphohydrolase [potassium-transporting] A chain</fullName>
    </alternativeName>
    <alternativeName>
        <fullName evidence="9">Potassium-binding and translocating subunit A</fullName>
    </alternativeName>
    <alternativeName>
        <fullName evidence="9">Potassium-translocating ATPase A chain</fullName>
    </alternativeName>
</protein>
<feature type="transmembrane region" description="Helical" evidence="9">
    <location>
        <begin position="102"/>
        <end position="120"/>
    </location>
</feature>
<evidence type="ECO:0000256" key="2">
    <source>
        <dbReference type="ARBA" id="ARBA00022475"/>
    </source>
</evidence>
<dbReference type="Proteomes" id="UP000078532">
    <property type="component" value="Unassembled WGS sequence"/>
</dbReference>
<evidence type="ECO:0000313" key="11">
    <source>
        <dbReference type="Proteomes" id="UP000078532"/>
    </source>
</evidence>
<dbReference type="PANTHER" id="PTHR30607:SF2">
    <property type="entry name" value="POTASSIUM-TRANSPORTING ATPASE POTASSIUM-BINDING SUBUNIT"/>
    <property type="match status" value="1"/>
</dbReference>
<dbReference type="RefSeq" id="WP_066666382.1">
    <property type="nucleotide sequence ID" value="NZ_LYVF01000040.1"/>
</dbReference>
<comment type="function">
    <text evidence="9">Part of the high-affinity ATP-driven potassium transport (or Kdp) system, which catalyzes the hydrolysis of ATP coupled with the electrogenic transport of potassium into the cytoplasm. This subunit binds the extracellular potassium ions and delivers the ions to the membrane domain of KdpB through an intramembrane tunnel.</text>
</comment>
<proteinExistence type="inferred from homology"/>
<evidence type="ECO:0000256" key="7">
    <source>
        <dbReference type="ARBA" id="ARBA00023065"/>
    </source>
</evidence>
<evidence type="ECO:0000256" key="3">
    <source>
        <dbReference type="ARBA" id="ARBA00022538"/>
    </source>
</evidence>
<dbReference type="GO" id="GO:0008556">
    <property type="term" value="F:P-type potassium transmembrane transporter activity"/>
    <property type="evidence" value="ECO:0007669"/>
    <property type="project" value="InterPro"/>
</dbReference>
<dbReference type="InterPro" id="IPR004623">
    <property type="entry name" value="KdpA"/>
</dbReference>
<feature type="transmembrane region" description="Helical" evidence="9">
    <location>
        <begin position="140"/>
        <end position="157"/>
    </location>
</feature>
<evidence type="ECO:0000256" key="8">
    <source>
        <dbReference type="ARBA" id="ARBA00023136"/>
    </source>
</evidence>
<feature type="transmembrane region" description="Helical" evidence="9">
    <location>
        <begin position="428"/>
        <end position="452"/>
    </location>
</feature>
<sequence length="573" mass="60340">MRSFLEVLLLAALIIIISPMLGGYIYLVHRGEKVFLTPVLGWLERLIYRLGGISPQKEMRWGTYAGAVLVFNLTGLVVFYLVERLQGVLPLNPQHLPAMHPLLALNTAVSFVTNTNWQAYSPEQTMSYLTEMLAPTVQNFLSAASGLAVAIALIRGLTRREAGTVGNFWVDLVRSVVYILLPFSLALAVLLVSQGVIQNFSPYLTVHTLEGVRQTLAMGPAASQEAIKEFGTNGGGIFNANSAHPFENPTPLTNFIEMLAMLAIPAALVHTFGRMARNTRQGWAVFFAMLILFLAGAAGAITAEQAGNPLFTRLGVNQTASGLQAGGNMEGKEVRFGPAGSALFAETTSAAACGAVDSMHDSFTPLGGMVPLLNIALGEVIFGGVGAGLYGMLTFVLLAVFIAGLMVGRTPEYLGKKVESREIKMAMLAVLVMPVLILTLTALAVVCGPGLAGIANKGPHGLSEIMYAYASAAGNNGSAFEGLNAAAPFYLITTALAMLLGRFLPIIAVLAIAGSMVEKVPVPPGPGTFPTDGPLFVGLLVGVILIVGALTFFPALVLGPVAEHLLMTGGKLF</sequence>
<keyword evidence="5 9" id="KW-0630">Potassium</keyword>
<dbReference type="NCBIfam" id="TIGR00680">
    <property type="entry name" value="kdpA"/>
    <property type="match status" value="1"/>
</dbReference>
<comment type="subcellular location">
    <subcellularLocation>
        <location evidence="9">Cell membrane</location>
        <topology evidence="9">Multi-pass membrane protein</topology>
    </subcellularLocation>
</comment>
<dbReference type="OrthoDB" id="9763796at2"/>
<organism evidence="10 11">
    <name type="scientific">Desulfotomaculum copahuensis</name>
    <dbReference type="NCBI Taxonomy" id="1838280"/>
    <lineage>
        <taxon>Bacteria</taxon>
        <taxon>Bacillati</taxon>
        <taxon>Bacillota</taxon>
        <taxon>Clostridia</taxon>
        <taxon>Eubacteriales</taxon>
        <taxon>Desulfotomaculaceae</taxon>
        <taxon>Desulfotomaculum</taxon>
    </lineage>
</organism>
<dbReference type="PANTHER" id="PTHR30607">
    <property type="entry name" value="POTASSIUM-TRANSPORTING ATPASE A CHAIN"/>
    <property type="match status" value="1"/>
</dbReference>
<name>A0A1B7LIE1_9FIRM</name>
<comment type="caution">
    <text evidence="10">The sequence shown here is derived from an EMBL/GenBank/DDBJ whole genome shotgun (WGS) entry which is preliminary data.</text>
</comment>
<dbReference type="STRING" id="1838280.A6M21_03895"/>
<accession>A0A1B7LIE1</accession>
<dbReference type="HAMAP" id="MF_00275">
    <property type="entry name" value="KdpA"/>
    <property type="match status" value="1"/>
</dbReference>
<dbReference type="Pfam" id="PF03814">
    <property type="entry name" value="KdpA"/>
    <property type="match status" value="1"/>
</dbReference>
<comment type="similarity">
    <text evidence="9">Belongs to the KdpA family.</text>
</comment>
<feature type="transmembrane region" description="Helical" evidence="9">
    <location>
        <begin position="7"/>
        <end position="27"/>
    </location>
</feature>
<reference evidence="10 11" key="1">
    <citation type="submission" date="2016-04" db="EMBL/GenBank/DDBJ databases">
        <authorList>
            <person name="Evans L.H."/>
            <person name="Alamgir A."/>
            <person name="Owens N."/>
            <person name="Weber N.D."/>
            <person name="Virtaneva K."/>
            <person name="Barbian K."/>
            <person name="Babar A."/>
            <person name="Rosenke K."/>
        </authorList>
    </citation>
    <scope>NUCLEOTIDE SEQUENCE [LARGE SCALE GENOMIC DNA]</scope>
    <source>
        <strain evidence="10 11">LMa1</strain>
    </source>
</reference>
<dbReference type="GO" id="GO:0030955">
    <property type="term" value="F:potassium ion binding"/>
    <property type="evidence" value="ECO:0007669"/>
    <property type="project" value="UniProtKB-UniRule"/>
</dbReference>
<keyword evidence="1 9" id="KW-0813">Transport</keyword>
<comment type="subunit">
    <text evidence="9">The system is composed of three essential subunits: KdpA, KdpB and KdpC.</text>
</comment>
<keyword evidence="6 9" id="KW-1133">Transmembrane helix</keyword>
<evidence type="ECO:0000256" key="6">
    <source>
        <dbReference type="ARBA" id="ARBA00022989"/>
    </source>
</evidence>
<evidence type="ECO:0000256" key="4">
    <source>
        <dbReference type="ARBA" id="ARBA00022692"/>
    </source>
</evidence>
<dbReference type="EMBL" id="LYVF01000040">
    <property type="protein sequence ID" value="OAT86077.1"/>
    <property type="molecule type" value="Genomic_DNA"/>
</dbReference>
<feature type="transmembrane region" description="Helical" evidence="9">
    <location>
        <begin position="284"/>
        <end position="303"/>
    </location>
</feature>
<keyword evidence="8 9" id="KW-0472">Membrane</keyword>